<dbReference type="Pfam" id="PF00010">
    <property type="entry name" value="HLH"/>
    <property type="match status" value="1"/>
</dbReference>
<dbReference type="CDD" id="cd11405">
    <property type="entry name" value="bHLHzip_MLXIP_like"/>
    <property type="match status" value="1"/>
</dbReference>
<feature type="coiled-coil region" evidence="6">
    <location>
        <begin position="299"/>
        <end position="333"/>
    </location>
</feature>
<evidence type="ECO:0000256" key="1">
    <source>
        <dbReference type="ARBA" id="ARBA00004123"/>
    </source>
</evidence>
<evidence type="ECO:0000256" key="3">
    <source>
        <dbReference type="ARBA" id="ARBA00023125"/>
    </source>
</evidence>
<organism evidence="9 10">
    <name type="scientific">Littorina saxatilis</name>
    <dbReference type="NCBI Taxonomy" id="31220"/>
    <lineage>
        <taxon>Eukaryota</taxon>
        <taxon>Metazoa</taxon>
        <taxon>Spiralia</taxon>
        <taxon>Lophotrochozoa</taxon>
        <taxon>Mollusca</taxon>
        <taxon>Gastropoda</taxon>
        <taxon>Caenogastropoda</taxon>
        <taxon>Littorinimorpha</taxon>
        <taxon>Littorinoidea</taxon>
        <taxon>Littorinidae</taxon>
        <taxon>Littorina</taxon>
    </lineage>
</organism>
<evidence type="ECO:0000256" key="5">
    <source>
        <dbReference type="ARBA" id="ARBA00023242"/>
    </source>
</evidence>
<feature type="domain" description="BHLH" evidence="8">
    <location>
        <begin position="247"/>
        <end position="302"/>
    </location>
</feature>
<dbReference type="PANTHER" id="PTHR15741:SF37">
    <property type="entry name" value="LD38259P"/>
    <property type="match status" value="1"/>
</dbReference>
<keyword evidence="5" id="KW-0539">Nucleus</keyword>
<keyword evidence="6" id="KW-0175">Coiled coil</keyword>
<dbReference type="InterPro" id="IPR052207">
    <property type="entry name" value="Max-like/E-box_TFs"/>
</dbReference>
<dbReference type="GO" id="GO:0000978">
    <property type="term" value="F:RNA polymerase II cis-regulatory region sequence-specific DNA binding"/>
    <property type="evidence" value="ECO:0007669"/>
    <property type="project" value="TreeGrafter"/>
</dbReference>
<evidence type="ECO:0000313" key="9">
    <source>
        <dbReference type="EMBL" id="KAK7107137.1"/>
    </source>
</evidence>
<name>A0AAN9BKA4_9CAEN</name>
<dbReference type="Proteomes" id="UP001374579">
    <property type="component" value="Unassembled WGS sequence"/>
</dbReference>
<keyword evidence="10" id="KW-1185">Reference proteome</keyword>
<feature type="region of interest" description="Disordered" evidence="7">
    <location>
        <begin position="222"/>
        <end position="242"/>
    </location>
</feature>
<comment type="subcellular location">
    <subcellularLocation>
        <location evidence="1">Nucleus</location>
    </subcellularLocation>
</comment>
<dbReference type="AlphaFoldDB" id="A0AAN9BKA4"/>
<dbReference type="GO" id="GO:0000981">
    <property type="term" value="F:DNA-binding transcription factor activity, RNA polymerase II-specific"/>
    <property type="evidence" value="ECO:0007669"/>
    <property type="project" value="TreeGrafter"/>
</dbReference>
<evidence type="ECO:0000256" key="7">
    <source>
        <dbReference type="SAM" id="MobiDB-lite"/>
    </source>
</evidence>
<dbReference type="SUPFAM" id="SSF47459">
    <property type="entry name" value="HLH, helix-loop-helix DNA-binding domain"/>
    <property type="match status" value="1"/>
</dbReference>
<dbReference type="InterPro" id="IPR036638">
    <property type="entry name" value="HLH_DNA-bd_sf"/>
</dbReference>
<feature type="region of interest" description="Disordered" evidence="7">
    <location>
        <begin position="35"/>
        <end position="113"/>
    </location>
</feature>
<comment type="caution">
    <text evidence="9">The sequence shown here is derived from an EMBL/GenBank/DDBJ whole genome shotgun (WGS) entry which is preliminary data.</text>
</comment>
<gene>
    <name evidence="9" type="ORF">V1264_015104</name>
</gene>
<reference evidence="9 10" key="1">
    <citation type="submission" date="2024-02" db="EMBL/GenBank/DDBJ databases">
        <title>Chromosome-scale genome assembly of the rough periwinkle Littorina saxatilis.</title>
        <authorList>
            <person name="De Jode A."/>
            <person name="Faria R."/>
            <person name="Formenti G."/>
            <person name="Sims Y."/>
            <person name="Smith T.P."/>
            <person name="Tracey A."/>
            <person name="Wood J.M.D."/>
            <person name="Zagrodzka Z.B."/>
            <person name="Johannesson K."/>
            <person name="Butlin R.K."/>
            <person name="Leder E.H."/>
        </authorList>
    </citation>
    <scope>NUCLEOTIDE SEQUENCE [LARGE SCALE GENOMIC DNA]</scope>
    <source>
        <strain evidence="9">Snail1</strain>
        <tissue evidence="9">Muscle</tissue>
    </source>
</reference>
<keyword evidence="4" id="KW-0804">Transcription</keyword>
<dbReference type="Gene3D" id="4.10.280.10">
    <property type="entry name" value="Helix-loop-helix DNA-binding domain"/>
    <property type="match status" value="1"/>
</dbReference>
<dbReference type="SMART" id="SM00353">
    <property type="entry name" value="HLH"/>
    <property type="match status" value="1"/>
</dbReference>
<evidence type="ECO:0000313" key="10">
    <source>
        <dbReference type="Proteomes" id="UP001374579"/>
    </source>
</evidence>
<evidence type="ECO:0000256" key="6">
    <source>
        <dbReference type="SAM" id="Coils"/>
    </source>
</evidence>
<keyword evidence="3" id="KW-0238">DNA-binding</keyword>
<evidence type="ECO:0000256" key="4">
    <source>
        <dbReference type="ARBA" id="ARBA00023163"/>
    </source>
</evidence>
<dbReference type="InterPro" id="IPR011598">
    <property type="entry name" value="bHLH_dom"/>
</dbReference>
<sequence length="451" mass="51499">MSTRKLTCREEFSRPVPVLAAVPGNRRLQFCATSGRPRIRVLPGAGKTGSKEATHHKRGLEGNDLDPVQSCGHDNNDGSPQPTSLHASSPSPFPPPLSAHRQPSPKKQQPLDEKLRSHIDENRSSLADQPYHLQSLSTHHGFHDHQEHELLQQSQDREFRQAQETECLLTQEDEFRLTQEREFEQLQEQAHREYRELQEEFHQRAERDDDPMAAETMDEVLTGKASDGGAAETEKTRNPEKKTLPRYKRPAHIDAEYRRRGKIQKGFELVQTLVPALRENAGNGKMSKASTLFKTSMYLRELVGEVGRHKSEMEQLRSEIDNLQREIEGHQQLLPSSGVNAVERPGCHVDRMLDNYLHGAISQDWKFWIFSFLVRPLSESFARSVSLTTHDDFLRTIAEWSDSQLNLVNLRPKVLSLLRYVCTTTSIMSQPEKMEQEVHDMLNCDVKPAAV</sequence>
<accession>A0AAN9BKA4</accession>
<dbReference type="PANTHER" id="PTHR15741">
    <property type="entry name" value="BASIC HELIX-LOOP-HELIX ZIP TRANSCRIPTION FACTOR"/>
    <property type="match status" value="1"/>
</dbReference>
<evidence type="ECO:0000259" key="8">
    <source>
        <dbReference type="PROSITE" id="PS50888"/>
    </source>
</evidence>
<protein>
    <recommendedName>
        <fullName evidence="8">BHLH domain-containing protein</fullName>
    </recommendedName>
</protein>
<proteinExistence type="predicted"/>
<dbReference type="PROSITE" id="PS50888">
    <property type="entry name" value="BHLH"/>
    <property type="match status" value="1"/>
</dbReference>
<evidence type="ECO:0000256" key="2">
    <source>
        <dbReference type="ARBA" id="ARBA00023015"/>
    </source>
</evidence>
<dbReference type="GO" id="GO:0046983">
    <property type="term" value="F:protein dimerization activity"/>
    <property type="evidence" value="ECO:0007669"/>
    <property type="project" value="InterPro"/>
</dbReference>
<dbReference type="EMBL" id="JBAMIC010000004">
    <property type="protein sequence ID" value="KAK7107137.1"/>
    <property type="molecule type" value="Genomic_DNA"/>
</dbReference>
<keyword evidence="2" id="KW-0805">Transcription regulation</keyword>
<dbReference type="GO" id="GO:0005634">
    <property type="term" value="C:nucleus"/>
    <property type="evidence" value="ECO:0007669"/>
    <property type="project" value="UniProtKB-SubCell"/>
</dbReference>
<feature type="compositionally biased region" description="Basic and acidic residues" evidence="7">
    <location>
        <begin position="232"/>
        <end position="242"/>
    </location>
</feature>